<comment type="caution">
    <text evidence="2">The sequence shown here is derived from an EMBL/GenBank/DDBJ whole genome shotgun (WGS) entry which is preliminary data.</text>
</comment>
<organism evidence="2 3">
    <name type="scientific">Tanacetum coccineum</name>
    <dbReference type="NCBI Taxonomy" id="301880"/>
    <lineage>
        <taxon>Eukaryota</taxon>
        <taxon>Viridiplantae</taxon>
        <taxon>Streptophyta</taxon>
        <taxon>Embryophyta</taxon>
        <taxon>Tracheophyta</taxon>
        <taxon>Spermatophyta</taxon>
        <taxon>Magnoliopsida</taxon>
        <taxon>eudicotyledons</taxon>
        <taxon>Gunneridae</taxon>
        <taxon>Pentapetalae</taxon>
        <taxon>asterids</taxon>
        <taxon>campanulids</taxon>
        <taxon>Asterales</taxon>
        <taxon>Asteraceae</taxon>
        <taxon>Asteroideae</taxon>
        <taxon>Anthemideae</taxon>
        <taxon>Anthemidinae</taxon>
        <taxon>Tanacetum</taxon>
    </lineage>
</organism>
<keyword evidence="3" id="KW-1185">Reference proteome</keyword>
<feature type="region of interest" description="Disordered" evidence="1">
    <location>
        <begin position="123"/>
        <end position="173"/>
    </location>
</feature>
<accession>A0ABQ5AEM6</accession>
<evidence type="ECO:0000313" key="2">
    <source>
        <dbReference type="EMBL" id="GJS99593.1"/>
    </source>
</evidence>
<reference evidence="2" key="1">
    <citation type="journal article" date="2022" name="Int. J. Mol. Sci.">
        <title>Draft Genome of Tanacetum Coccineum: Genomic Comparison of Closely Related Tanacetum-Family Plants.</title>
        <authorList>
            <person name="Yamashiro T."/>
            <person name="Shiraishi A."/>
            <person name="Nakayama K."/>
            <person name="Satake H."/>
        </authorList>
    </citation>
    <scope>NUCLEOTIDE SEQUENCE</scope>
</reference>
<gene>
    <name evidence="2" type="ORF">Tco_0820763</name>
</gene>
<protein>
    <submittedName>
        <fullName evidence="2">Uncharacterized protein</fullName>
    </submittedName>
</protein>
<reference evidence="2" key="2">
    <citation type="submission" date="2022-01" db="EMBL/GenBank/DDBJ databases">
        <authorList>
            <person name="Yamashiro T."/>
            <person name="Shiraishi A."/>
            <person name="Satake H."/>
            <person name="Nakayama K."/>
        </authorList>
    </citation>
    <scope>NUCLEOTIDE SEQUENCE</scope>
</reference>
<feature type="compositionally biased region" description="Polar residues" evidence="1">
    <location>
        <begin position="163"/>
        <end position="173"/>
    </location>
</feature>
<dbReference type="Proteomes" id="UP001151760">
    <property type="component" value="Unassembled WGS sequence"/>
</dbReference>
<sequence length="255" mass="28993">MSLHGYTHDEYENYVHSDVDNVTLLSTLDLSQPLHLYLNDFAALTVIRSYIDEVLDRQWDQSNAIILGWILNSISEELYLCQIFSKRASHVWEELKETYDKVDGFNDESHKIVISGSNFGTSQRSQKSAFSANVPRPPTVTGPNDIWNRRTVGGPVLNDGKHSQGQITTASAGERSTNLEDVQNNENFKGIESLTQPQEDAHQNIADTQPVKRSSRPSEFPRNFNDFIVDSKIKYGLEKFVHYTNFKNDICEASY</sequence>
<proteinExistence type="predicted"/>
<evidence type="ECO:0000313" key="3">
    <source>
        <dbReference type="Proteomes" id="UP001151760"/>
    </source>
</evidence>
<evidence type="ECO:0000256" key="1">
    <source>
        <dbReference type="SAM" id="MobiDB-lite"/>
    </source>
</evidence>
<name>A0ABQ5AEM6_9ASTR</name>
<dbReference type="EMBL" id="BQNB010012128">
    <property type="protein sequence ID" value="GJS99593.1"/>
    <property type="molecule type" value="Genomic_DNA"/>
</dbReference>